<evidence type="ECO:0000256" key="3">
    <source>
        <dbReference type="ARBA" id="ARBA00022617"/>
    </source>
</evidence>
<dbReference type="GeneID" id="85393333"/>
<keyword evidence="10" id="KW-1185">Reference proteome</keyword>
<evidence type="ECO:0000256" key="4">
    <source>
        <dbReference type="ARBA" id="ARBA00022723"/>
    </source>
</evidence>
<dbReference type="PANTHER" id="PTHR24305:SF187">
    <property type="entry name" value="P450, PUTATIVE (EUROFUNG)-RELATED"/>
    <property type="match status" value="1"/>
</dbReference>
<keyword evidence="7" id="KW-0503">Monooxygenase</keyword>
<dbReference type="PRINTS" id="PR00463">
    <property type="entry name" value="EP450I"/>
</dbReference>
<accession>A0AAD8XAF3</accession>
<reference evidence="9" key="1">
    <citation type="submission" date="2021-12" db="EMBL/GenBank/DDBJ databases">
        <title>Comparative genomics, transcriptomics and evolutionary studies reveal genomic signatures of adaptation to plant cell wall in hemibiotrophic fungi.</title>
        <authorList>
            <consortium name="DOE Joint Genome Institute"/>
            <person name="Baroncelli R."/>
            <person name="Diaz J.F."/>
            <person name="Benocci T."/>
            <person name="Peng M."/>
            <person name="Battaglia E."/>
            <person name="Haridas S."/>
            <person name="Andreopoulos W."/>
            <person name="Labutti K."/>
            <person name="Pangilinan J."/>
            <person name="Floch G.L."/>
            <person name="Makela M.R."/>
            <person name="Henrissat B."/>
            <person name="Grigoriev I.V."/>
            <person name="Crouch J.A."/>
            <person name="De Vries R.P."/>
            <person name="Sukno S.A."/>
            <person name="Thon M.R."/>
        </authorList>
    </citation>
    <scope>NUCLEOTIDE SEQUENCE</scope>
    <source>
        <strain evidence="9">CBS 112980</strain>
    </source>
</reference>
<evidence type="ECO:0000256" key="5">
    <source>
        <dbReference type="ARBA" id="ARBA00023002"/>
    </source>
</evidence>
<dbReference type="InterPro" id="IPR036396">
    <property type="entry name" value="Cyt_P450_sf"/>
</dbReference>
<comment type="caution">
    <text evidence="9">The sequence shown here is derived from an EMBL/GenBank/DDBJ whole genome shotgun (WGS) entry which is preliminary data.</text>
</comment>
<name>A0AAD8XAF3_GLOAC</name>
<evidence type="ECO:0000256" key="2">
    <source>
        <dbReference type="ARBA" id="ARBA00010617"/>
    </source>
</evidence>
<keyword evidence="6 8" id="KW-0408">Iron</keyword>
<protein>
    <submittedName>
        <fullName evidence="9">Cytochrome P450</fullName>
    </submittedName>
</protein>
<comment type="cofactor">
    <cofactor evidence="1 8">
        <name>heme</name>
        <dbReference type="ChEBI" id="CHEBI:30413"/>
    </cofactor>
</comment>
<dbReference type="GO" id="GO:0020037">
    <property type="term" value="F:heme binding"/>
    <property type="evidence" value="ECO:0007669"/>
    <property type="project" value="InterPro"/>
</dbReference>
<dbReference type="InterPro" id="IPR001128">
    <property type="entry name" value="Cyt_P450"/>
</dbReference>
<comment type="similarity">
    <text evidence="2">Belongs to the cytochrome P450 family.</text>
</comment>
<evidence type="ECO:0000313" key="10">
    <source>
        <dbReference type="Proteomes" id="UP001244207"/>
    </source>
</evidence>
<dbReference type="Gene3D" id="1.10.630.10">
    <property type="entry name" value="Cytochrome P450"/>
    <property type="match status" value="1"/>
</dbReference>
<proteinExistence type="inferred from homology"/>
<dbReference type="PANTHER" id="PTHR24305">
    <property type="entry name" value="CYTOCHROME P450"/>
    <property type="match status" value="1"/>
</dbReference>
<evidence type="ECO:0000256" key="7">
    <source>
        <dbReference type="ARBA" id="ARBA00023033"/>
    </source>
</evidence>
<dbReference type="InterPro" id="IPR002401">
    <property type="entry name" value="Cyt_P450_E_grp-I"/>
</dbReference>
<evidence type="ECO:0000256" key="1">
    <source>
        <dbReference type="ARBA" id="ARBA00001971"/>
    </source>
</evidence>
<keyword evidence="5" id="KW-0560">Oxidoreductase</keyword>
<dbReference type="GO" id="GO:0016705">
    <property type="term" value="F:oxidoreductase activity, acting on paired donors, with incorporation or reduction of molecular oxygen"/>
    <property type="evidence" value="ECO:0007669"/>
    <property type="project" value="InterPro"/>
</dbReference>
<evidence type="ECO:0000256" key="6">
    <source>
        <dbReference type="ARBA" id="ARBA00023004"/>
    </source>
</evidence>
<organism evidence="9 10">
    <name type="scientific">Glomerella acutata</name>
    <name type="common">Colletotrichum acutatum</name>
    <dbReference type="NCBI Taxonomy" id="27357"/>
    <lineage>
        <taxon>Eukaryota</taxon>
        <taxon>Fungi</taxon>
        <taxon>Dikarya</taxon>
        <taxon>Ascomycota</taxon>
        <taxon>Pezizomycotina</taxon>
        <taxon>Sordariomycetes</taxon>
        <taxon>Hypocreomycetidae</taxon>
        <taxon>Glomerellales</taxon>
        <taxon>Glomerellaceae</taxon>
        <taxon>Colletotrichum</taxon>
        <taxon>Colletotrichum acutatum species complex</taxon>
    </lineage>
</organism>
<dbReference type="SUPFAM" id="SSF48264">
    <property type="entry name" value="Cytochrome P450"/>
    <property type="match status" value="1"/>
</dbReference>
<dbReference type="Pfam" id="PF00067">
    <property type="entry name" value="p450"/>
    <property type="match status" value="1"/>
</dbReference>
<dbReference type="AlphaFoldDB" id="A0AAD8XAF3"/>
<feature type="binding site" description="axial binding residue" evidence="8">
    <location>
        <position position="141"/>
    </location>
    <ligand>
        <name>heme</name>
        <dbReference type="ChEBI" id="CHEBI:30413"/>
    </ligand>
    <ligandPart>
        <name>Fe</name>
        <dbReference type="ChEBI" id="CHEBI:18248"/>
    </ligandPart>
</feature>
<dbReference type="RefSeq" id="XP_060359081.1">
    <property type="nucleotide sequence ID" value="XM_060509434.1"/>
</dbReference>
<dbReference type="InterPro" id="IPR050121">
    <property type="entry name" value="Cytochrome_P450_monoxygenase"/>
</dbReference>
<evidence type="ECO:0000313" key="9">
    <source>
        <dbReference type="EMBL" id="KAK1711528.1"/>
    </source>
</evidence>
<dbReference type="PRINTS" id="PR00385">
    <property type="entry name" value="P450"/>
</dbReference>
<keyword evidence="3 8" id="KW-0349">Heme</keyword>
<sequence length="199" mass="22654">MVFSDTVAAVLSCLFMELARHPKEYRKLQDEVDEYFRGHDKPEHAALSKLRYLQACIDESLRLHPPVPSGVQRMTPPEGLQVDDVWLPGDTIVFVPSYTQYRDARFFERPDDFIPERWIDQPELVKNAAVYVPFSTGHDVCIGKQLGLLETRFVTSAIVHKYNLRYAQGQTGEIFLEGNKDTGTLTVAPLNVVFSPRKA</sequence>
<keyword evidence="4 8" id="KW-0479">Metal-binding</keyword>
<dbReference type="EMBL" id="JAHMHS010000159">
    <property type="protein sequence ID" value="KAK1711528.1"/>
    <property type="molecule type" value="Genomic_DNA"/>
</dbReference>
<dbReference type="GO" id="GO:0004497">
    <property type="term" value="F:monooxygenase activity"/>
    <property type="evidence" value="ECO:0007669"/>
    <property type="project" value="UniProtKB-KW"/>
</dbReference>
<gene>
    <name evidence="9" type="ORF">BDZ83DRAFT_639571</name>
</gene>
<dbReference type="GO" id="GO:0005506">
    <property type="term" value="F:iron ion binding"/>
    <property type="evidence" value="ECO:0007669"/>
    <property type="project" value="InterPro"/>
</dbReference>
<evidence type="ECO:0000256" key="8">
    <source>
        <dbReference type="PIRSR" id="PIRSR602401-1"/>
    </source>
</evidence>
<dbReference type="Proteomes" id="UP001244207">
    <property type="component" value="Unassembled WGS sequence"/>
</dbReference>